<proteinExistence type="predicted"/>
<gene>
    <name evidence="1" type="ORF">BCR42DRAFT_219075</name>
</gene>
<dbReference type="OrthoDB" id="2119658at2759"/>
<reference evidence="1 2" key="1">
    <citation type="submission" date="2016-07" db="EMBL/GenBank/DDBJ databases">
        <title>Pervasive Adenine N6-methylation of Active Genes in Fungi.</title>
        <authorList>
            <consortium name="DOE Joint Genome Institute"/>
            <person name="Mondo S.J."/>
            <person name="Dannebaum R.O."/>
            <person name="Kuo R.C."/>
            <person name="Labutti K."/>
            <person name="Haridas S."/>
            <person name="Kuo A."/>
            <person name="Salamov A."/>
            <person name="Ahrendt S.R."/>
            <person name="Lipzen A."/>
            <person name="Sullivan W."/>
            <person name="Andreopoulos W.B."/>
            <person name="Clum A."/>
            <person name="Lindquist E."/>
            <person name="Daum C."/>
            <person name="Ramamoorthy G.K."/>
            <person name="Gryganskyi A."/>
            <person name="Culley D."/>
            <person name="Magnuson J.K."/>
            <person name="James T.Y."/>
            <person name="O'Malley M.A."/>
            <person name="Stajich J.E."/>
            <person name="Spatafora J.W."/>
            <person name="Visel A."/>
            <person name="Grigoriev I.V."/>
        </authorList>
    </citation>
    <scope>NUCLEOTIDE SEQUENCE [LARGE SCALE GENOMIC DNA]</scope>
    <source>
        <strain evidence="1 2">NRRL 1336</strain>
    </source>
</reference>
<dbReference type="Proteomes" id="UP000193560">
    <property type="component" value="Unassembled WGS sequence"/>
</dbReference>
<evidence type="ECO:0000313" key="2">
    <source>
        <dbReference type="Proteomes" id="UP000193560"/>
    </source>
</evidence>
<comment type="caution">
    <text evidence="1">The sequence shown here is derived from an EMBL/GenBank/DDBJ whole genome shotgun (WGS) entry which is preliminary data.</text>
</comment>
<sequence>MVKNKRLLILSTFYKNKGPIYDIPLDLLTQVSKPTEEDQEYVCLNRQVGIVIQLNVDSNNTNINTALGNRIYISADTSIFALHWIRALTMFKANKKVQNIP</sequence>
<keyword evidence="2" id="KW-1185">Reference proteome</keyword>
<accession>A0A1X2INB4</accession>
<dbReference type="AlphaFoldDB" id="A0A1X2INB4"/>
<protein>
    <recommendedName>
        <fullName evidence="3">PH domain-containing protein</fullName>
    </recommendedName>
</protein>
<organism evidence="1 2">
    <name type="scientific">Absidia repens</name>
    <dbReference type="NCBI Taxonomy" id="90262"/>
    <lineage>
        <taxon>Eukaryota</taxon>
        <taxon>Fungi</taxon>
        <taxon>Fungi incertae sedis</taxon>
        <taxon>Mucoromycota</taxon>
        <taxon>Mucoromycotina</taxon>
        <taxon>Mucoromycetes</taxon>
        <taxon>Mucorales</taxon>
        <taxon>Cunninghamellaceae</taxon>
        <taxon>Absidia</taxon>
    </lineage>
</organism>
<evidence type="ECO:0008006" key="3">
    <source>
        <dbReference type="Google" id="ProtNLM"/>
    </source>
</evidence>
<dbReference type="EMBL" id="MCGE01000007">
    <property type="protein sequence ID" value="ORZ19513.1"/>
    <property type="molecule type" value="Genomic_DNA"/>
</dbReference>
<name>A0A1X2INB4_9FUNG</name>
<evidence type="ECO:0000313" key="1">
    <source>
        <dbReference type="EMBL" id="ORZ19513.1"/>
    </source>
</evidence>